<dbReference type="EC" id="6.3.4.19" evidence="8"/>
<keyword evidence="4 8" id="KW-0819">tRNA processing</keyword>
<dbReference type="NCBIfam" id="TIGR02433">
    <property type="entry name" value="lysidine_TilS_C"/>
    <property type="match status" value="1"/>
</dbReference>
<keyword evidence="3 8" id="KW-0436">Ligase</keyword>
<dbReference type="PANTHER" id="PTHR43033">
    <property type="entry name" value="TRNA(ILE)-LYSIDINE SYNTHASE-RELATED"/>
    <property type="match status" value="1"/>
</dbReference>
<dbReference type="CDD" id="cd01992">
    <property type="entry name" value="TilS_N"/>
    <property type="match status" value="1"/>
</dbReference>
<comment type="similarity">
    <text evidence="8">Belongs to the tRNA(Ile)-lysidine synthase family.</text>
</comment>
<dbReference type="InterPro" id="IPR014729">
    <property type="entry name" value="Rossmann-like_a/b/a_fold"/>
</dbReference>
<name>A0A9J6RPD9_9GAMM</name>
<evidence type="ECO:0000256" key="8">
    <source>
        <dbReference type="HAMAP-Rule" id="MF_01161"/>
    </source>
</evidence>
<evidence type="ECO:0000256" key="3">
    <source>
        <dbReference type="ARBA" id="ARBA00022598"/>
    </source>
</evidence>
<dbReference type="Pfam" id="PF11734">
    <property type="entry name" value="TilS_C"/>
    <property type="match status" value="1"/>
</dbReference>
<keyword evidence="11" id="KW-1185">Reference proteome</keyword>
<reference evidence="10 11" key="1">
    <citation type="submission" date="2022-12" db="EMBL/GenBank/DDBJ databases">
        <title>Dasania phycosphaerae sp. nov., isolated from particulate material of the south coast of Korea.</title>
        <authorList>
            <person name="Jiang Y."/>
        </authorList>
    </citation>
    <scope>NUCLEOTIDE SEQUENCE [LARGE SCALE GENOMIC DNA]</scope>
    <source>
        <strain evidence="10 11">GY-19</strain>
    </source>
</reference>
<dbReference type="SUPFAM" id="SSF56037">
    <property type="entry name" value="PheT/TilS domain"/>
    <property type="match status" value="1"/>
</dbReference>
<dbReference type="AlphaFoldDB" id="A0A9J6RPD9"/>
<feature type="domain" description="Lysidine-tRNA(Ile) synthetase C-terminal" evidence="9">
    <location>
        <begin position="379"/>
        <end position="452"/>
    </location>
</feature>
<dbReference type="GO" id="GO:0032267">
    <property type="term" value="F:tRNA(Ile)-lysidine synthase activity"/>
    <property type="evidence" value="ECO:0007669"/>
    <property type="project" value="UniProtKB-EC"/>
</dbReference>
<evidence type="ECO:0000256" key="6">
    <source>
        <dbReference type="ARBA" id="ARBA00022840"/>
    </source>
</evidence>
<comment type="caution">
    <text evidence="10">The sequence shown here is derived from an EMBL/GenBank/DDBJ whole genome shotgun (WGS) entry which is preliminary data.</text>
</comment>
<evidence type="ECO:0000256" key="2">
    <source>
        <dbReference type="ARBA" id="ARBA00022490"/>
    </source>
</evidence>
<keyword evidence="6 8" id="KW-0067">ATP-binding</keyword>
<evidence type="ECO:0000259" key="9">
    <source>
        <dbReference type="SMART" id="SM00977"/>
    </source>
</evidence>
<dbReference type="GO" id="GO:0006400">
    <property type="term" value="P:tRNA modification"/>
    <property type="evidence" value="ECO:0007669"/>
    <property type="project" value="UniProtKB-UniRule"/>
</dbReference>
<keyword evidence="5 8" id="KW-0547">Nucleotide-binding</keyword>
<dbReference type="InterPro" id="IPR012094">
    <property type="entry name" value="tRNA_Ile_lys_synt"/>
</dbReference>
<dbReference type="SMART" id="SM00977">
    <property type="entry name" value="TilS_C"/>
    <property type="match status" value="1"/>
</dbReference>
<dbReference type="GO" id="GO:0005524">
    <property type="term" value="F:ATP binding"/>
    <property type="evidence" value="ECO:0007669"/>
    <property type="project" value="UniProtKB-UniRule"/>
</dbReference>
<evidence type="ECO:0000256" key="4">
    <source>
        <dbReference type="ARBA" id="ARBA00022694"/>
    </source>
</evidence>
<proteinExistence type="inferred from homology"/>
<dbReference type="GO" id="GO:0005737">
    <property type="term" value="C:cytoplasm"/>
    <property type="evidence" value="ECO:0007669"/>
    <property type="project" value="UniProtKB-SubCell"/>
</dbReference>
<dbReference type="SUPFAM" id="SSF52402">
    <property type="entry name" value="Adenine nucleotide alpha hydrolases-like"/>
    <property type="match status" value="1"/>
</dbReference>
<dbReference type="EMBL" id="JAPTGG010000012">
    <property type="protein sequence ID" value="MCZ0866419.1"/>
    <property type="molecule type" value="Genomic_DNA"/>
</dbReference>
<dbReference type="RefSeq" id="WP_258332581.1">
    <property type="nucleotide sequence ID" value="NZ_JAPTGG010000012.1"/>
</dbReference>
<dbReference type="Pfam" id="PF01171">
    <property type="entry name" value="ATP_bind_3"/>
    <property type="match status" value="1"/>
</dbReference>
<evidence type="ECO:0000256" key="7">
    <source>
        <dbReference type="ARBA" id="ARBA00048539"/>
    </source>
</evidence>
<protein>
    <recommendedName>
        <fullName evidence="8">tRNA(Ile)-lysidine synthase</fullName>
        <ecNumber evidence="8">6.3.4.19</ecNumber>
    </recommendedName>
    <alternativeName>
        <fullName evidence="8">tRNA(Ile)-2-lysyl-cytidine synthase</fullName>
    </alternativeName>
    <alternativeName>
        <fullName evidence="8">tRNA(Ile)-lysidine synthetase</fullName>
    </alternativeName>
</protein>
<accession>A0A9J6RPD9</accession>
<evidence type="ECO:0000313" key="10">
    <source>
        <dbReference type="EMBL" id="MCZ0866419.1"/>
    </source>
</evidence>
<dbReference type="InterPro" id="IPR011063">
    <property type="entry name" value="TilS/TtcA_N"/>
</dbReference>
<evidence type="ECO:0000256" key="5">
    <source>
        <dbReference type="ARBA" id="ARBA00022741"/>
    </source>
</evidence>
<evidence type="ECO:0000313" key="11">
    <source>
        <dbReference type="Proteomes" id="UP001069090"/>
    </source>
</evidence>
<dbReference type="Gene3D" id="3.40.50.620">
    <property type="entry name" value="HUPs"/>
    <property type="match status" value="1"/>
</dbReference>
<dbReference type="PANTHER" id="PTHR43033:SF1">
    <property type="entry name" value="TRNA(ILE)-LYSIDINE SYNTHASE-RELATED"/>
    <property type="match status" value="1"/>
</dbReference>
<keyword evidence="2 8" id="KW-0963">Cytoplasm</keyword>
<dbReference type="InterPro" id="IPR012795">
    <property type="entry name" value="tRNA_Ile_lys_synt_N"/>
</dbReference>
<dbReference type="SUPFAM" id="SSF82829">
    <property type="entry name" value="MesJ substrate recognition domain-like"/>
    <property type="match status" value="1"/>
</dbReference>
<dbReference type="InterPro" id="IPR012796">
    <property type="entry name" value="Lysidine-tRNA-synth_C"/>
</dbReference>
<comment type="catalytic activity">
    <reaction evidence="7 8">
        <text>cytidine(34) in tRNA(Ile2) + L-lysine + ATP = lysidine(34) in tRNA(Ile2) + AMP + diphosphate + H(+)</text>
        <dbReference type="Rhea" id="RHEA:43744"/>
        <dbReference type="Rhea" id="RHEA-COMP:10625"/>
        <dbReference type="Rhea" id="RHEA-COMP:10670"/>
        <dbReference type="ChEBI" id="CHEBI:15378"/>
        <dbReference type="ChEBI" id="CHEBI:30616"/>
        <dbReference type="ChEBI" id="CHEBI:32551"/>
        <dbReference type="ChEBI" id="CHEBI:33019"/>
        <dbReference type="ChEBI" id="CHEBI:82748"/>
        <dbReference type="ChEBI" id="CHEBI:83665"/>
        <dbReference type="ChEBI" id="CHEBI:456215"/>
        <dbReference type="EC" id="6.3.4.19"/>
    </reaction>
</comment>
<dbReference type="Proteomes" id="UP001069090">
    <property type="component" value="Unassembled WGS sequence"/>
</dbReference>
<sequence>MATNATLAPLSASQLLSPLLTDYPNAKRWVVAYSGGVDSHVLLHLCHHFLAQQQGQSLPALCAVHINHGLQQPAEAWAQHCAQQAQALAVPLHIEAVTIEQQARQSLEEQARQARYQVFEQALQPGDLLLQGHHADDQAETLLLRLLRGSGSQGLGAMPQARALGAGQLVRPLLAVSRAAIEAYAQQQQLRWIEDPSNQSSDFDRNFLRLELLPKLAQRWPQFAESFGRSARLSAEAYQLNQELAAMDAQRLGFTGPGKGLAVAGLNTLSLARCKNLLRYWLAQQQLPMPSEAQLLAVIDTVISAQADASPTVSWPGVEVCRFEGLLYAHQPLPDFDNKARYSWSLSDEIVLPGAGSLSASRCEGGCIALRKGAEAADLQIRFRQSGEHCRPAGRGGSRKLKKLLQELSVPYWLRGRVPLLYCGDELIAVADMLVAEGWQASATEPGWQICWRRP</sequence>
<comment type="function">
    <text evidence="8">Ligates lysine onto the cytidine present at position 34 of the AUA codon-specific tRNA(Ile) that contains the anticodon CAU, in an ATP-dependent manner. Cytidine is converted to lysidine, thus changing the amino acid specificity of the tRNA from methionine to isoleucine.</text>
</comment>
<dbReference type="Pfam" id="PF09179">
    <property type="entry name" value="TilS"/>
    <property type="match status" value="1"/>
</dbReference>
<evidence type="ECO:0000256" key="1">
    <source>
        <dbReference type="ARBA" id="ARBA00004496"/>
    </source>
</evidence>
<dbReference type="HAMAP" id="MF_01161">
    <property type="entry name" value="tRNA_Ile_lys_synt"/>
    <property type="match status" value="1"/>
</dbReference>
<comment type="domain">
    <text evidence="8">The N-terminal region contains the highly conserved SGGXDS motif, predicted to be a P-loop motif involved in ATP binding.</text>
</comment>
<organism evidence="10 11">
    <name type="scientific">Dasania phycosphaerae</name>
    <dbReference type="NCBI Taxonomy" id="2950436"/>
    <lineage>
        <taxon>Bacteria</taxon>
        <taxon>Pseudomonadati</taxon>
        <taxon>Pseudomonadota</taxon>
        <taxon>Gammaproteobacteria</taxon>
        <taxon>Cellvibrionales</taxon>
        <taxon>Spongiibacteraceae</taxon>
        <taxon>Dasania</taxon>
    </lineage>
</organism>
<feature type="binding site" evidence="8">
    <location>
        <begin position="34"/>
        <end position="39"/>
    </location>
    <ligand>
        <name>ATP</name>
        <dbReference type="ChEBI" id="CHEBI:30616"/>
    </ligand>
</feature>
<dbReference type="InterPro" id="IPR015262">
    <property type="entry name" value="tRNA_Ile_lys_synt_subst-bd"/>
</dbReference>
<dbReference type="Gene3D" id="1.20.59.20">
    <property type="match status" value="1"/>
</dbReference>
<comment type="subcellular location">
    <subcellularLocation>
        <location evidence="1 8">Cytoplasm</location>
    </subcellularLocation>
</comment>
<gene>
    <name evidence="8 10" type="primary">tilS</name>
    <name evidence="10" type="ORF">O0V09_14495</name>
</gene>
<dbReference type="NCBIfam" id="TIGR02432">
    <property type="entry name" value="lysidine_TilS_N"/>
    <property type="match status" value="1"/>
</dbReference>